<proteinExistence type="predicted"/>
<sequence length="179" mass="21452">METNLLSEEELLKDTEEKLKTYFKRENILKTLDKRIENLKERIDKINHDLREVNISIPEESRAITYEERVQTSGTGISYAESTVMNITARMQKILEKSKLELIDLEEKRFNIETDNEVIEDNIKELNDELMEIIKLIYGKGRTEEFVAQKLKIDRSNVNRRKIAILRNVEHWFYWFNKK</sequence>
<dbReference type="Proteomes" id="UP001299068">
    <property type="component" value="Unassembled WGS sequence"/>
</dbReference>
<evidence type="ECO:0000313" key="2">
    <source>
        <dbReference type="EMBL" id="MBY0755041.1"/>
    </source>
</evidence>
<dbReference type="EMBL" id="JAIKTU010000004">
    <property type="protein sequence ID" value="MBY0755041.1"/>
    <property type="molecule type" value="Genomic_DNA"/>
</dbReference>
<accession>A0ABS7KW42</accession>
<reference evidence="2 3" key="1">
    <citation type="journal article" date="2021" name="Cell Host Microbe">
        <title>in vivo commensal control of Clostridioides difficile virulence.</title>
        <authorList>
            <person name="Girinathan B.P."/>
            <person name="Dibenedetto N."/>
            <person name="Worley J.N."/>
            <person name="Peltier J."/>
            <person name="Arrieta-Ortiz M.L."/>
            <person name="Rupa Christinal Immanuel S."/>
            <person name="Lavin R."/>
            <person name="Delaney M.L."/>
            <person name="Cummins C."/>
            <person name="Hoffmann M."/>
            <person name="Luo Y."/>
            <person name="Gonzalez-Escalona N."/>
            <person name="Allard M."/>
            <person name="Onderdonk A.B."/>
            <person name="Gerber G.K."/>
            <person name="Sonenshein A.L."/>
            <person name="Baliga N."/>
            <person name="Dupuy B."/>
            <person name="Bry L."/>
        </authorList>
    </citation>
    <scope>NUCLEOTIDE SEQUENCE [LARGE SCALE GENOMIC DNA]</scope>
    <source>
        <strain evidence="2 3">DSM 599</strain>
    </source>
</reference>
<protein>
    <submittedName>
        <fullName evidence="2">Uncharacterized protein</fullName>
    </submittedName>
</protein>
<feature type="coiled-coil region" evidence="1">
    <location>
        <begin position="88"/>
        <end position="136"/>
    </location>
</feature>
<dbReference type="InterPro" id="IPR013324">
    <property type="entry name" value="RNA_pol_sigma_r3/r4-like"/>
</dbReference>
<evidence type="ECO:0000256" key="1">
    <source>
        <dbReference type="SAM" id="Coils"/>
    </source>
</evidence>
<dbReference type="RefSeq" id="WP_221859998.1">
    <property type="nucleotide sequence ID" value="NZ_JAIKTU010000004.1"/>
</dbReference>
<comment type="caution">
    <text evidence="2">The sequence shown here is derived from an EMBL/GenBank/DDBJ whole genome shotgun (WGS) entry which is preliminary data.</text>
</comment>
<dbReference type="SUPFAM" id="SSF88659">
    <property type="entry name" value="Sigma3 and sigma4 domains of RNA polymerase sigma factors"/>
    <property type="match status" value="1"/>
</dbReference>
<evidence type="ECO:0000313" key="3">
    <source>
        <dbReference type="Proteomes" id="UP001299068"/>
    </source>
</evidence>
<feature type="coiled-coil region" evidence="1">
    <location>
        <begin position="29"/>
        <end position="56"/>
    </location>
</feature>
<keyword evidence="3" id="KW-1185">Reference proteome</keyword>
<organism evidence="2 3">
    <name type="scientific">Clostridium sardiniense</name>
    <name type="common">Clostridium absonum</name>
    <dbReference type="NCBI Taxonomy" id="29369"/>
    <lineage>
        <taxon>Bacteria</taxon>
        <taxon>Bacillati</taxon>
        <taxon>Bacillota</taxon>
        <taxon>Clostridia</taxon>
        <taxon>Eubacteriales</taxon>
        <taxon>Clostridiaceae</taxon>
        <taxon>Clostridium</taxon>
    </lineage>
</organism>
<name>A0ABS7KW42_CLOSR</name>
<gene>
    <name evidence="2" type="ORF">K5V21_06180</name>
</gene>
<keyword evidence="1" id="KW-0175">Coiled coil</keyword>